<dbReference type="EMBL" id="PVTI01000034">
    <property type="protein sequence ID" value="PRY52223.1"/>
    <property type="molecule type" value="Genomic_DNA"/>
</dbReference>
<evidence type="ECO:0000313" key="2">
    <source>
        <dbReference type="EMBL" id="PRY52223.1"/>
    </source>
</evidence>
<dbReference type="Proteomes" id="UP000237822">
    <property type="component" value="Unassembled WGS sequence"/>
</dbReference>
<reference evidence="2 3" key="1">
    <citation type="submission" date="2018-03" db="EMBL/GenBank/DDBJ databases">
        <title>Genomic Encyclopedia of Archaeal and Bacterial Type Strains, Phase II (KMG-II): from individual species to whole genera.</title>
        <authorList>
            <person name="Goeker M."/>
        </authorList>
    </citation>
    <scope>NUCLEOTIDE SEQUENCE [LARGE SCALE GENOMIC DNA]</scope>
    <source>
        <strain evidence="2 3">ATCC BAA-1496</strain>
    </source>
</reference>
<organism evidence="2 3">
    <name type="scientific">Knoellia remsis</name>
    <dbReference type="NCBI Taxonomy" id="407159"/>
    <lineage>
        <taxon>Bacteria</taxon>
        <taxon>Bacillati</taxon>
        <taxon>Actinomycetota</taxon>
        <taxon>Actinomycetes</taxon>
        <taxon>Micrococcales</taxon>
        <taxon>Intrasporangiaceae</taxon>
        <taxon>Knoellia</taxon>
    </lineage>
</organism>
<proteinExistence type="predicted"/>
<gene>
    <name evidence="2" type="ORF">BCF74_1342</name>
</gene>
<accession>A0A2T0U2U0</accession>
<protein>
    <submittedName>
        <fullName evidence="2">Uncharacterized protein</fullName>
    </submittedName>
</protein>
<sequence>MIRSGLAHSEQDYQAPVITRDRTGSPVAQALGLASFDAMIRAGALAVTVFRRNEWLKVESTTTDRTAFAVQPSNWTTTLPADSDVTTVGEAVLKARSHSTVDFSR</sequence>
<evidence type="ECO:0000313" key="3">
    <source>
        <dbReference type="Proteomes" id="UP000237822"/>
    </source>
</evidence>
<comment type="caution">
    <text evidence="2">The sequence shown here is derived from an EMBL/GenBank/DDBJ whole genome shotgun (WGS) entry which is preliminary data.</text>
</comment>
<feature type="region of interest" description="Disordered" evidence="1">
    <location>
        <begin position="1"/>
        <end position="20"/>
    </location>
</feature>
<evidence type="ECO:0000256" key="1">
    <source>
        <dbReference type="SAM" id="MobiDB-lite"/>
    </source>
</evidence>
<name>A0A2T0U2U0_9MICO</name>
<dbReference type="AlphaFoldDB" id="A0A2T0U2U0"/>
<keyword evidence="3" id="KW-1185">Reference proteome</keyword>